<gene>
    <name evidence="1" type="ORF">FOL46_006131</name>
</gene>
<protein>
    <submittedName>
        <fullName evidence="1">Uncharacterized protein</fullName>
    </submittedName>
</protein>
<dbReference type="AlphaFoldDB" id="A0A7J6MQQ1"/>
<evidence type="ECO:0000313" key="1">
    <source>
        <dbReference type="EMBL" id="KAF4673938.1"/>
    </source>
</evidence>
<accession>A0A7J6MQQ1</accession>
<sequence>MVRIPLMHKSGPVALVALAPRTAAPPSFSIMEYSSQPSPLRPPKLELNPLLLNSTNEAWGSFLVHKID</sequence>
<evidence type="ECO:0000313" key="2">
    <source>
        <dbReference type="Proteomes" id="UP000572268"/>
    </source>
</evidence>
<dbReference type="Proteomes" id="UP000572268">
    <property type="component" value="Unassembled WGS sequence"/>
</dbReference>
<dbReference type="EMBL" id="JABANN010000039">
    <property type="protein sequence ID" value="KAF4673938.1"/>
    <property type="molecule type" value="Genomic_DNA"/>
</dbReference>
<reference evidence="1 2" key="1">
    <citation type="submission" date="2020-04" db="EMBL/GenBank/DDBJ databases">
        <title>Perkinsus olseni comparative genomics.</title>
        <authorList>
            <person name="Bogema D.R."/>
        </authorList>
    </citation>
    <scope>NUCLEOTIDE SEQUENCE [LARGE SCALE GENOMIC DNA]</scope>
    <source>
        <strain evidence="1">ATCC PRA-31</strain>
    </source>
</reference>
<name>A0A7J6MQQ1_PEROL</name>
<comment type="caution">
    <text evidence="1">The sequence shown here is derived from an EMBL/GenBank/DDBJ whole genome shotgun (WGS) entry which is preliminary data.</text>
</comment>
<proteinExistence type="predicted"/>
<organism evidence="1 2">
    <name type="scientific">Perkinsus olseni</name>
    <name type="common">Perkinsus atlanticus</name>
    <dbReference type="NCBI Taxonomy" id="32597"/>
    <lineage>
        <taxon>Eukaryota</taxon>
        <taxon>Sar</taxon>
        <taxon>Alveolata</taxon>
        <taxon>Perkinsozoa</taxon>
        <taxon>Perkinsea</taxon>
        <taxon>Perkinsida</taxon>
        <taxon>Perkinsidae</taxon>
        <taxon>Perkinsus</taxon>
    </lineage>
</organism>